<evidence type="ECO:0000313" key="7">
    <source>
        <dbReference type="EMBL" id="OQE08889.1"/>
    </source>
</evidence>
<dbReference type="PRINTS" id="PR00792">
    <property type="entry name" value="PEPSIN"/>
</dbReference>
<feature type="active site" evidence="5">
    <location>
        <position position="108"/>
    </location>
</feature>
<proteinExistence type="inferred from homology"/>
<dbReference type="GO" id="GO:0006508">
    <property type="term" value="P:proteolysis"/>
    <property type="evidence" value="ECO:0007669"/>
    <property type="project" value="UniProtKB-KW"/>
</dbReference>
<accession>A0A1V6S587</accession>
<dbReference type="PROSITE" id="PS51767">
    <property type="entry name" value="PEPTIDASE_A1"/>
    <property type="match status" value="1"/>
</dbReference>
<dbReference type="AlphaFoldDB" id="A0A1V6S587"/>
<dbReference type="EMBL" id="MDYP01000008">
    <property type="protein sequence ID" value="OQE08889.1"/>
    <property type="molecule type" value="Genomic_DNA"/>
</dbReference>
<comment type="similarity">
    <text evidence="1">Belongs to the peptidase A1 family.</text>
</comment>
<feature type="active site" evidence="5">
    <location>
        <position position="309"/>
    </location>
</feature>
<evidence type="ECO:0000256" key="3">
    <source>
        <dbReference type="ARBA" id="ARBA00022750"/>
    </source>
</evidence>
<evidence type="ECO:0000256" key="5">
    <source>
        <dbReference type="PIRSR" id="PIRSR601461-1"/>
    </source>
</evidence>
<name>A0A1V6S587_9EURO</name>
<dbReference type="SUPFAM" id="SSF50630">
    <property type="entry name" value="Acid proteases"/>
    <property type="match status" value="1"/>
</dbReference>
<dbReference type="InterPro" id="IPR034163">
    <property type="entry name" value="Aspergillopepsin-like_cat_dom"/>
</dbReference>
<dbReference type="InterPro" id="IPR001461">
    <property type="entry name" value="Aspartic_peptidase_A1"/>
</dbReference>
<dbReference type="OrthoDB" id="2747330at2759"/>
<gene>
    <name evidence="7" type="ORF">PENVUL_c008G08734</name>
</gene>
<dbReference type="CDD" id="cd06097">
    <property type="entry name" value="Aspergillopepsin_like"/>
    <property type="match status" value="1"/>
</dbReference>
<organism evidence="7 8">
    <name type="scientific">Penicillium vulpinum</name>
    <dbReference type="NCBI Taxonomy" id="29845"/>
    <lineage>
        <taxon>Eukaryota</taxon>
        <taxon>Fungi</taxon>
        <taxon>Dikarya</taxon>
        <taxon>Ascomycota</taxon>
        <taxon>Pezizomycotina</taxon>
        <taxon>Eurotiomycetes</taxon>
        <taxon>Eurotiomycetidae</taxon>
        <taxon>Eurotiales</taxon>
        <taxon>Aspergillaceae</taxon>
        <taxon>Penicillium</taxon>
    </lineage>
</organism>
<sequence length="434" mass="46900">MTTRINLIANPRYQKSGTKSYLHAMRKYRFSPTKGGPYFLGTTMVQTGRQFTNKPVGGRARLQQVLQKKSAVSDQVGQVGAHDVQNDSMYLAEVSIGTPAQKLTLDFDTGSADLWVWSTELPSKTLSENKDHTVFDPTKSSTFMEKNGSTWQIKYGDGSSASGTVGNDNVNIGGLVVKGQAIEVADILSAQFAQGAGDGLLGLAFGNINTVKPQAVSTPVENMISQSDIPKSAEIFTAKLGSWRDTDELDKGESFYTFGYIDQDTVKAAEAEIYYTPVDNSQGFWMFDSASATVNGNLVSRTGNKAIADTGTTLALVDDATCQAIYDAIPGAEYDDDNQGWIYPSETPVDKLPVISFAVGGKQFVVQKEDLGFAEAKSGYVYGGIQSRGTMDMDILGDTFLKAIYAVFDVGNLRFGAVQRKELHQNISVPSESS</sequence>
<keyword evidence="4" id="KW-0378">Hydrolase</keyword>
<keyword evidence="8" id="KW-1185">Reference proteome</keyword>
<protein>
    <recommendedName>
        <fullName evidence="6">Peptidase A1 domain-containing protein</fullName>
    </recommendedName>
</protein>
<dbReference type="GO" id="GO:0004190">
    <property type="term" value="F:aspartic-type endopeptidase activity"/>
    <property type="evidence" value="ECO:0007669"/>
    <property type="project" value="UniProtKB-KW"/>
</dbReference>
<dbReference type="Pfam" id="PF00026">
    <property type="entry name" value="Asp"/>
    <property type="match status" value="1"/>
</dbReference>
<reference evidence="8" key="1">
    <citation type="journal article" date="2017" name="Nat. Microbiol.">
        <title>Global analysis of biosynthetic gene clusters reveals vast potential of secondary metabolite production in Penicillium species.</title>
        <authorList>
            <person name="Nielsen J.C."/>
            <person name="Grijseels S."/>
            <person name="Prigent S."/>
            <person name="Ji B."/>
            <person name="Dainat J."/>
            <person name="Nielsen K.F."/>
            <person name="Frisvad J.C."/>
            <person name="Workman M."/>
            <person name="Nielsen J."/>
        </authorList>
    </citation>
    <scope>NUCLEOTIDE SEQUENCE [LARGE SCALE GENOMIC DNA]</scope>
    <source>
        <strain evidence="8">IBT 29486</strain>
    </source>
</reference>
<evidence type="ECO:0000259" key="6">
    <source>
        <dbReference type="PROSITE" id="PS51767"/>
    </source>
</evidence>
<dbReference type="STRING" id="29845.A0A1V6S587"/>
<feature type="domain" description="Peptidase A1" evidence="6">
    <location>
        <begin position="90"/>
        <end position="418"/>
    </location>
</feature>
<dbReference type="PANTHER" id="PTHR47966">
    <property type="entry name" value="BETA-SITE APP-CLEAVING ENZYME, ISOFORM A-RELATED"/>
    <property type="match status" value="1"/>
</dbReference>
<evidence type="ECO:0000313" key="8">
    <source>
        <dbReference type="Proteomes" id="UP000191518"/>
    </source>
</evidence>
<dbReference type="Gene3D" id="2.40.70.10">
    <property type="entry name" value="Acid Proteases"/>
    <property type="match status" value="2"/>
</dbReference>
<evidence type="ECO:0000256" key="1">
    <source>
        <dbReference type="ARBA" id="ARBA00007447"/>
    </source>
</evidence>
<keyword evidence="3" id="KW-0064">Aspartyl protease</keyword>
<comment type="caution">
    <text evidence="7">The sequence shown here is derived from an EMBL/GenBank/DDBJ whole genome shotgun (WGS) entry which is preliminary data.</text>
</comment>
<dbReference type="InterPro" id="IPR033121">
    <property type="entry name" value="PEPTIDASE_A1"/>
</dbReference>
<evidence type="ECO:0000256" key="4">
    <source>
        <dbReference type="ARBA" id="ARBA00022801"/>
    </source>
</evidence>
<dbReference type="InterPro" id="IPR021109">
    <property type="entry name" value="Peptidase_aspartic_dom_sf"/>
</dbReference>
<dbReference type="PANTHER" id="PTHR47966:SF1">
    <property type="entry name" value="ASPARTYL PROTEINASE"/>
    <property type="match status" value="1"/>
</dbReference>
<dbReference type="Proteomes" id="UP000191518">
    <property type="component" value="Unassembled WGS sequence"/>
</dbReference>
<keyword evidence="2" id="KW-0645">Protease</keyword>
<dbReference type="FunFam" id="2.40.70.10:FF:000092">
    <property type="entry name" value="Aspartic endopeptidase (AP1)"/>
    <property type="match status" value="1"/>
</dbReference>
<evidence type="ECO:0000256" key="2">
    <source>
        <dbReference type="ARBA" id="ARBA00022670"/>
    </source>
</evidence>